<evidence type="ECO:0000313" key="7">
    <source>
        <dbReference type="Proteomes" id="UP000078272"/>
    </source>
</evidence>
<dbReference type="InterPro" id="IPR009057">
    <property type="entry name" value="Homeodomain-like_sf"/>
</dbReference>
<feature type="DNA-binding region" description="H-T-H motif" evidence="4">
    <location>
        <begin position="29"/>
        <end position="48"/>
    </location>
</feature>
<dbReference type="AlphaFoldDB" id="A0A175R8K5"/>
<dbReference type="Pfam" id="PF00440">
    <property type="entry name" value="TetR_N"/>
    <property type="match status" value="1"/>
</dbReference>
<evidence type="ECO:0000313" key="6">
    <source>
        <dbReference type="EMBL" id="KTQ95350.1"/>
    </source>
</evidence>
<dbReference type="PROSITE" id="PS50977">
    <property type="entry name" value="HTH_TETR_2"/>
    <property type="match status" value="1"/>
</dbReference>
<keyword evidence="2 4" id="KW-0238">DNA-binding</keyword>
<evidence type="ECO:0000256" key="1">
    <source>
        <dbReference type="ARBA" id="ARBA00023015"/>
    </source>
</evidence>
<name>A0A175R8K5_9HYPH</name>
<dbReference type="GO" id="GO:0000976">
    <property type="term" value="F:transcription cis-regulatory region binding"/>
    <property type="evidence" value="ECO:0007669"/>
    <property type="project" value="TreeGrafter"/>
</dbReference>
<dbReference type="Pfam" id="PF13305">
    <property type="entry name" value="TetR_C_33"/>
    <property type="match status" value="1"/>
</dbReference>
<dbReference type="GO" id="GO:0003700">
    <property type="term" value="F:DNA-binding transcription factor activity"/>
    <property type="evidence" value="ECO:0007669"/>
    <property type="project" value="TreeGrafter"/>
</dbReference>
<dbReference type="InterPro" id="IPR025996">
    <property type="entry name" value="MT1864/Rv1816-like_C"/>
</dbReference>
<dbReference type="RefSeq" id="WP_082675557.1">
    <property type="nucleotide sequence ID" value="NZ_LDPZ01000023.1"/>
</dbReference>
<dbReference type="SUPFAM" id="SSF48498">
    <property type="entry name" value="Tetracyclin repressor-like, C-terminal domain"/>
    <property type="match status" value="1"/>
</dbReference>
<dbReference type="STRING" id="401562.NS365_14515"/>
<protein>
    <recommendedName>
        <fullName evidence="5">HTH tetR-type domain-containing protein</fullName>
    </recommendedName>
</protein>
<dbReference type="Gene3D" id="1.10.357.10">
    <property type="entry name" value="Tetracycline Repressor, domain 2"/>
    <property type="match status" value="1"/>
</dbReference>
<dbReference type="SUPFAM" id="SSF46689">
    <property type="entry name" value="Homeodomain-like"/>
    <property type="match status" value="1"/>
</dbReference>
<gene>
    <name evidence="6" type="ORF">NS226_12505</name>
</gene>
<dbReference type="InterPro" id="IPR036271">
    <property type="entry name" value="Tet_transcr_reg_TetR-rel_C_sf"/>
</dbReference>
<dbReference type="InterPro" id="IPR050109">
    <property type="entry name" value="HTH-type_TetR-like_transc_reg"/>
</dbReference>
<evidence type="ECO:0000256" key="3">
    <source>
        <dbReference type="ARBA" id="ARBA00023163"/>
    </source>
</evidence>
<keyword evidence="1" id="KW-0805">Transcription regulation</keyword>
<accession>A0A175R8K5</accession>
<organism evidence="6 7">
    <name type="scientific">Aureimonas ureilytica</name>
    <dbReference type="NCBI Taxonomy" id="401562"/>
    <lineage>
        <taxon>Bacteria</taxon>
        <taxon>Pseudomonadati</taxon>
        <taxon>Pseudomonadota</taxon>
        <taxon>Alphaproteobacteria</taxon>
        <taxon>Hyphomicrobiales</taxon>
        <taxon>Aurantimonadaceae</taxon>
        <taxon>Aureimonas</taxon>
    </lineage>
</organism>
<evidence type="ECO:0000259" key="5">
    <source>
        <dbReference type="PROSITE" id="PS50977"/>
    </source>
</evidence>
<proteinExistence type="predicted"/>
<dbReference type="PANTHER" id="PTHR30055:SF220">
    <property type="entry name" value="TETR-FAMILY REGULATORY PROTEIN"/>
    <property type="match status" value="1"/>
</dbReference>
<reference evidence="6 7" key="1">
    <citation type="journal article" date="2016" name="Front. Microbiol.">
        <title>Genomic Resource of Rice Seed Associated Bacteria.</title>
        <authorList>
            <person name="Midha S."/>
            <person name="Bansal K."/>
            <person name="Sharma S."/>
            <person name="Kumar N."/>
            <person name="Patil P.P."/>
            <person name="Chaudhry V."/>
            <person name="Patil P.B."/>
        </authorList>
    </citation>
    <scope>NUCLEOTIDE SEQUENCE [LARGE SCALE GENOMIC DNA]</scope>
    <source>
        <strain evidence="6 7">NS226</strain>
    </source>
</reference>
<feature type="domain" description="HTH tetR-type" evidence="5">
    <location>
        <begin position="6"/>
        <end position="66"/>
    </location>
</feature>
<sequence length="180" mass="18389">MSPIEESGLRARLIAAAVAALEGGANDLSLRALARDVGVSAMAPYRHFADKAALMGAVAGYGFERLREALVEADAAAEGSEAVVAQGLAYLRFAQAHPALFRLMFSGACVPPEPVGETAYGVLARRVATLTNDPAATLACWALVHGLAVLALDGRAPPDGTGMGDPAAVLRLLAGPLAKT</sequence>
<dbReference type="PANTHER" id="PTHR30055">
    <property type="entry name" value="HTH-TYPE TRANSCRIPTIONAL REGULATOR RUTR"/>
    <property type="match status" value="1"/>
</dbReference>
<dbReference type="EMBL" id="LDPZ01000023">
    <property type="protein sequence ID" value="KTQ95350.1"/>
    <property type="molecule type" value="Genomic_DNA"/>
</dbReference>
<evidence type="ECO:0000256" key="2">
    <source>
        <dbReference type="ARBA" id="ARBA00023125"/>
    </source>
</evidence>
<comment type="caution">
    <text evidence="6">The sequence shown here is derived from an EMBL/GenBank/DDBJ whole genome shotgun (WGS) entry which is preliminary data.</text>
</comment>
<keyword evidence="3" id="KW-0804">Transcription</keyword>
<dbReference type="OrthoDB" id="7056813at2"/>
<dbReference type="Proteomes" id="UP000078272">
    <property type="component" value="Unassembled WGS sequence"/>
</dbReference>
<evidence type="ECO:0000256" key="4">
    <source>
        <dbReference type="PROSITE-ProRule" id="PRU00335"/>
    </source>
</evidence>
<dbReference type="PATRIC" id="fig|401562.3.peg.2055"/>
<dbReference type="InterPro" id="IPR001647">
    <property type="entry name" value="HTH_TetR"/>
</dbReference>